<reference evidence="2 3" key="1">
    <citation type="journal article" date="2022" name="bioRxiv">
        <title>Genomics of Preaxostyla Flagellates Illuminates Evolutionary Transitions and the Path Towards Mitochondrial Loss.</title>
        <authorList>
            <person name="Novak L.V.F."/>
            <person name="Treitli S.C."/>
            <person name="Pyrih J."/>
            <person name="Halakuc P."/>
            <person name="Pipaliya S.V."/>
            <person name="Vacek V."/>
            <person name="Brzon O."/>
            <person name="Soukal P."/>
            <person name="Eme L."/>
            <person name="Dacks J.B."/>
            <person name="Karnkowska A."/>
            <person name="Elias M."/>
            <person name="Hampl V."/>
        </authorList>
    </citation>
    <scope>NUCLEOTIDE SEQUENCE [LARGE SCALE GENOMIC DNA]</scope>
    <source>
        <strain evidence="2">NAU3</strain>
        <tissue evidence="2">Gut</tissue>
    </source>
</reference>
<feature type="domain" description="MD-2-related lipid-recognition" evidence="1">
    <location>
        <begin position="491"/>
        <end position="605"/>
    </location>
</feature>
<dbReference type="Pfam" id="PF02221">
    <property type="entry name" value="E1_DerP2_DerF2"/>
    <property type="match status" value="1"/>
</dbReference>
<accession>A0ABQ9XXL9</accession>
<dbReference type="SUPFAM" id="SSF81296">
    <property type="entry name" value="E set domains"/>
    <property type="match status" value="1"/>
</dbReference>
<organism evidence="2 3">
    <name type="scientific">Blattamonas nauphoetae</name>
    <dbReference type="NCBI Taxonomy" id="2049346"/>
    <lineage>
        <taxon>Eukaryota</taxon>
        <taxon>Metamonada</taxon>
        <taxon>Preaxostyla</taxon>
        <taxon>Oxymonadida</taxon>
        <taxon>Blattamonas</taxon>
    </lineage>
</organism>
<gene>
    <name evidence="2" type="ORF">BLNAU_8776</name>
</gene>
<name>A0ABQ9XXL9_9EUKA</name>
<dbReference type="SMART" id="SM00737">
    <property type="entry name" value="ML"/>
    <property type="match status" value="1"/>
</dbReference>
<evidence type="ECO:0000313" key="2">
    <source>
        <dbReference type="EMBL" id="KAK2956212.1"/>
    </source>
</evidence>
<evidence type="ECO:0000313" key="3">
    <source>
        <dbReference type="Proteomes" id="UP001281761"/>
    </source>
</evidence>
<keyword evidence="3" id="KW-1185">Reference proteome</keyword>
<dbReference type="Gene3D" id="2.60.40.770">
    <property type="match status" value="1"/>
</dbReference>
<evidence type="ECO:0000259" key="1">
    <source>
        <dbReference type="SMART" id="SM00737"/>
    </source>
</evidence>
<protein>
    <recommendedName>
        <fullName evidence="1">MD-2-related lipid-recognition domain-containing protein</fullName>
    </recommendedName>
</protein>
<sequence>MSTDVASQAITTPITKKSILTASTLKEAKIAADQKNYSQWIQHLDSGVTTLSEIRGHFNFASEFNLFKDGQKETVQKNIDILTNNLLQHLDAAFLTLLSTFVQNRSTTFSDTIDTTRLIPCPHQTIIDLSILLRGYVELDKVSRCATLVETRVVTPLLQNLVDSFVAQHPENTPSVSMFHVYLVHLCSSFRYFIVPIIHAFTCVLSDDPDCSADQLALHLLNSSYTVPHVLPTKHLPLLITSSCLPFYHGTRIDTYSASFVLPKRQVSFLKYEMLAVRSIQRTATLVTEGTTFFDEEWVSTLSLASFWHSKLPSTLPPSSPENPSDFFIPSLVPSHLTFHSCPTTHDSLHGFIQSWNVSFLAEMLVTDLKTQFQSKQLSSPNTPFVSSPSPALRTDEGRSALVFIQHLFHTDMLFPLSLHTTLAMLNWLFDALMNALTADTDRVALEEDLTAIRDVLVGSVLPLLHTTTNTPPRLLDDTSVLLNSVNAVPTSDCMNGTGIVSVDRLLFNQEPIRRGTNSTATLTYTVHKDLESADCEGILLLGKVPIVKIPFSMCFTDRCPFKPGTYQDSVVQEVPSFSPKGTFSGQVKCYDPKKTQVLCTDIKVTITD</sequence>
<dbReference type="Proteomes" id="UP001281761">
    <property type="component" value="Unassembled WGS sequence"/>
</dbReference>
<dbReference type="InterPro" id="IPR014756">
    <property type="entry name" value="Ig_E-set"/>
</dbReference>
<dbReference type="InterPro" id="IPR003172">
    <property type="entry name" value="ML_dom"/>
</dbReference>
<proteinExistence type="predicted"/>
<comment type="caution">
    <text evidence="2">The sequence shown here is derived from an EMBL/GenBank/DDBJ whole genome shotgun (WGS) entry which is preliminary data.</text>
</comment>
<dbReference type="EMBL" id="JARBJD010000058">
    <property type="protein sequence ID" value="KAK2956212.1"/>
    <property type="molecule type" value="Genomic_DNA"/>
</dbReference>